<proteinExistence type="predicted"/>
<dbReference type="CDD" id="cd04301">
    <property type="entry name" value="NAT_SF"/>
    <property type="match status" value="1"/>
</dbReference>
<evidence type="ECO:0000256" key="1">
    <source>
        <dbReference type="SAM" id="MobiDB-lite"/>
    </source>
</evidence>
<dbReference type="InterPro" id="IPR016181">
    <property type="entry name" value="Acyl_CoA_acyltransferase"/>
</dbReference>
<dbReference type="Proteomes" id="UP000759443">
    <property type="component" value="Unassembled WGS sequence"/>
</dbReference>
<keyword evidence="3" id="KW-1185">Reference proteome</keyword>
<reference evidence="2 3" key="1">
    <citation type="submission" date="2021-03" db="EMBL/GenBank/DDBJ databases">
        <title>Genomic Encyclopedia of Type Strains, Phase IV (KMG-IV): sequencing the most valuable type-strain genomes for metagenomic binning, comparative biology and taxonomic classification.</title>
        <authorList>
            <person name="Goeker M."/>
        </authorList>
    </citation>
    <scope>NUCLEOTIDE SEQUENCE [LARGE SCALE GENOMIC DNA]</scope>
    <source>
        <strain evidence="2 3">DSM 21600</strain>
    </source>
</reference>
<organism evidence="2 3">
    <name type="scientific">Rhizobium halophytocola</name>
    <dbReference type="NCBI Taxonomy" id="735519"/>
    <lineage>
        <taxon>Bacteria</taxon>
        <taxon>Pseudomonadati</taxon>
        <taxon>Pseudomonadota</taxon>
        <taxon>Alphaproteobacteria</taxon>
        <taxon>Hyphomicrobiales</taxon>
        <taxon>Rhizobiaceae</taxon>
        <taxon>Rhizobium/Agrobacterium group</taxon>
        <taxon>Rhizobium</taxon>
    </lineage>
</organism>
<protein>
    <submittedName>
        <fullName evidence="2">GNAT superfamily N-acetyltransferase</fullName>
    </submittedName>
</protein>
<comment type="caution">
    <text evidence="2">The sequence shown here is derived from an EMBL/GenBank/DDBJ whole genome shotgun (WGS) entry which is preliminary data.</text>
</comment>
<accession>A0ABS4E0C0</accession>
<dbReference type="EMBL" id="JAGGJU010000007">
    <property type="protein sequence ID" value="MBP1851387.1"/>
    <property type="molecule type" value="Genomic_DNA"/>
</dbReference>
<sequence length="336" mass="37031">MRDDLALRTDYFADPGAFAALVDLLRDIFGIDIGHQSRFGGPDPSSMPLGYFDAAGRLVANFSAFALPLMVAGRHVRAAGFQSGAVRPEYRGRGLYRDLMRRAFSWADREGFEAGILLTDKPALYEPYGFRVMPQSGFRAAAPLYGQGTGRHRDLSLDDREDVLLIRRMLASRQPVSARFAVERQAEMFLLNASLDATIRLRLLEDCDAVVAWRMTEGRHLQLLDIVSPVVRTLDVLLAAFGLPMETVEVRFPPRSPRLARRVAGDDRRLCDDGQGTSGSGTGRTIDVVADGGILRRHGRRPCQSRSDLADDPDKRLTAAACAHNQVTAAAHTRLP</sequence>
<name>A0ABS4E0C0_9HYPH</name>
<evidence type="ECO:0000313" key="3">
    <source>
        <dbReference type="Proteomes" id="UP000759443"/>
    </source>
</evidence>
<gene>
    <name evidence="2" type="ORF">J2Z17_002832</name>
</gene>
<dbReference type="Pfam" id="PF13527">
    <property type="entry name" value="Acetyltransf_9"/>
    <property type="match status" value="1"/>
</dbReference>
<dbReference type="RefSeq" id="WP_342454406.1">
    <property type="nucleotide sequence ID" value="NZ_JAGGJU010000007.1"/>
</dbReference>
<dbReference type="Gene3D" id="3.40.630.30">
    <property type="match status" value="1"/>
</dbReference>
<evidence type="ECO:0000313" key="2">
    <source>
        <dbReference type="EMBL" id="MBP1851387.1"/>
    </source>
</evidence>
<feature type="region of interest" description="Disordered" evidence="1">
    <location>
        <begin position="266"/>
        <end position="286"/>
    </location>
</feature>
<dbReference type="SUPFAM" id="SSF55729">
    <property type="entry name" value="Acyl-CoA N-acyltransferases (Nat)"/>
    <property type="match status" value="1"/>
</dbReference>